<evidence type="ECO:0000256" key="3">
    <source>
        <dbReference type="ARBA" id="ARBA00022801"/>
    </source>
</evidence>
<dbReference type="NCBIfam" id="TIGR01814">
    <property type="entry name" value="kynureninase"/>
    <property type="match status" value="1"/>
</dbReference>
<dbReference type="PANTHER" id="PTHR14084:SF0">
    <property type="entry name" value="KYNURENINASE"/>
    <property type="match status" value="1"/>
</dbReference>
<evidence type="ECO:0000313" key="6">
    <source>
        <dbReference type="RefSeq" id="XP_013912904.1"/>
    </source>
</evidence>
<dbReference type="FunFam" id="3.90.1150.10:FF:000203">
    <property type="entry name" value="Kynureninase"/>
    <property type="match status" value="1"/>
</dbReference>
<dbReference type="GO" id="GO:0005737">
    <property type="term" value="C:cytoplasm"/>
    <property type="evidence" value="ECO:0007669"/>
    <property type="project" value="InterPro"/>
</dbReference>
<reference evidence="6" key="1">
    <citation type="submission" date="2025-08" db="UniProtKB">
        <authorList>
            <consortium name="RefSeq"/>
        </authorList>
    </citation>
    <scope>IDENTIFICATION</scope>
    <source>
        <tissue evidence="6">Skeletal muscle</tissue>
    </source>
</reference>
<evidence type="ECO:0000256" key="2">
    <source>
        <dbReference type="ARBA" id="ARBA00022642"/>
    </source>
</evidence>
<protein>
    <submittedName>
        <fullName evidence="6">Kynureninase</fullName>
    </submittedName>
</protein>
<dbReference type="KEGG" id="tsr:106541874"/>
<name>A0A6I9XBF4_9SAUR</name>
<gene>
    <name evidence="6" type="primary">KYNU</name>
</gene>
<dbReference type="RefSeq" id="XP_013912904.1">
    <property type="nucleotide sequence ID" value="XM_014057429.1"/>
</dbReference>
<dbReference type="GO" id="GO:0043420">
    <property type="term" value="P:anthranilate metabolic process"/>
    <property type="evidence" value="ECO:0007669"/>
    <property type="project" value="TreeGrafter"/>
</dbReference>
<dbReference type="Proteomes" id="UP000504617">
    <property type="component" value="Unplaced"/>
</dbReference>
<keyword evidence="5" id="KW-1185">Reference proteome</keyword>
<organism evidence="5 6">
    <name type="scientific">Thamnophis sirtalis</name>
    <dbReference type="NCBI Taxonomy" id="35019"/>
    <lineage>
        <taxon>Eukaryota</taxon>
        <taxon>Metazoa</taxon>
        <taxon>Chordata</taxon>
        <taxon>Craniata</taxon>
        <taxon>Vertebrata</taxon>
        <taxon>Euteleostomi</taxon>
        <taxon>Lepidosauria</taxon>
        <taxon>Squamata</taxon>
        <taxon>Bifurcata</taxon>
        <taxon>Unidentata</taxon>
        <taxon>Episquamata</taxon>
        <taxon>Toxicofera</taxon>
        <taxon>Serpentes</taxon>
        <taxon>Colubroidea</taxon>
        <taxon>Colubridae</taxon>
        <taxon>Natricinae</taxon>
        <taxon>Thamnophis</taxon>
    </lineage>
</organism>
<dbReference type="InterPro" id="IPR010111">
    <property type="entry name" value="Kynureninase"/>
</dbReference>
<dbReference type="GO" id="GO:0009435">
    <property type="term" value="P:NAD+ biosynthetic process"/>
    <property type="evidence" value="ECO:0007669"/>
    <property type="project" value="InterPro"/>
</dbReference>
<dbReference type="CTD" id="8942"/>
<keyword evidence="3" id="KW-0378">Hydrolase</keyword>
<evidence type="ECO:0000256" key="1">
    <source>
        <dbReference type="ARBA" id="ARBA00022490"/>
    </source>
</evidence>
<dbReference type="AlphaFoldDB" id="A0A6I9XBF4"/>
<dbReference type="SUPFAM" id="SSF53383">
    <property type="entry name" value="PLP-dependent transferases"/>
    <property type="match status" value="1"/>
</dbReference>
<keyword evidence="2" id="KW-0662">Pyridine nucleotide biosynthesis</keyword>
<evidence type="ECO:0000256" key="4">
    <source>
        <dbReference type="ARBA" id="ARBA00022898"/>
    </source>
</evidence>
<dbReference type="GO" id="GO:0030170">
    <property type="term" value="F:pyridoxal phosphate binding"/>
    <property type="evidence" value="ECO:0007669"/>
    <property type="project" value="InterPro"/>
</dbReference>
<proteinExistence type="predicted"/>
<dbReference type="GO" id="GO:0019441">
    <property type="term" value="P:L-tryptophan catabolic process to kynurenine"/>
    <property type="evidence" value="ECO:0007669"/>
    <property type="project" value="TreeGrafter"/>
</dbReference>
<dbReference type="GeneID" id="106541874"/>
<dbReference type="PANTHER" id="PTHR14084">
    <property type="entry name" value="KYNURENINASE"/>
    <property type="match status" value="1"/>
</dbReference>
<accession>A0A6I9XBF4</accession>
<dbReference type="InterPro" id="IPR015421">
    <property type="entry name" value="PyrdxlP-dep_Trfase_major"/>
</dbReference>
<sequence>MTIPLRPGADLKYVLTLFQGEETLRTEDILDIIEKEGDSIAVILFSGVQYYTGQLFDIPRITKAGQAKGCFVGFDLAHAVGNVELHLHEWGVDFACWCSYKYLNSGAGGLAGAYIHEKHSKTMKPALIGWWGHDYKTRFLMENKLQLSPGINGFRLSNPSILLVCALHASLEIFAQTTMKRLRRKSMLLTGYLEYLIRHYYSKDRNDPEKTLIKTITPSHPEKRGCQLTLLFSVPIKDVFKELEKRGVTCDMREPDALRVAPVPLYNTFQDVYNFIEILGSAIAAAKQTANSKSFS</sequence>
<keyword evidence="4" id="KW-0663">Pyridoxal phosphate</keyword>
<dbReference type="Gene3D" id="3.40.640.10">
    <property type="entry name" value="Type I PLP-dependent aspartate aminotransferase-like (Major domain)"/>
    <property type="match status" value="1"/>
</dbReference>
<evidence type="ECO:0000313" key="5">
    <source>
        <dbReference type="Proteomes" id="UP000504617"/>
    </source>
</evidence>
<dbReference type="InterPro" id="IPR015422">
    <property type="entry name" value="PyrdxlP-dep_Trfase_small"/>
</dbReference>
<dbReference type="Gene3D" id="3.90.1150.10">
    <property type="entry name" value="Aspartate Aminotransferase, domain 1"/>
    <property type="match status" value="1"/>
</dbReference>
<dbReference type="InterPro" id="IPR015424">
    <property type="entry name" value="PyrdxlP-dep_Trfase"/>
</dbReference>
<dbReference type="OrthoDB" id="5978656at2759"/>
<keyword evidence="1" id="KW-0963">Cytoplasm</keyword>
<dbReference type="Pfam" id="PF22580">
    <property type="entry name" value="KYNU_C"/>
    <property type="match status" value="1"/>
</dbReference>
<dbReference type="GO" id="GO:0030429">
    <property type="term" value="F:kynureninase activity"/>
    <property type="evidence" value="ECO:0007669"/>
    <property type="project" value="InterPro"/>
</dbReference>